<dbReference type="PANTHER" id="PTHR46967:SF1">
    <property type="entry name" value="KERATIN-ASSOCIATED PROTEIN 16-1-LIKE"/>
    <property type="match status" value="1"/>
</dbReference>
<feature type="signal peptide" evidence="4">
    <location>
        <begin position="1"/>
        <end position="31"/>
    </location>
</feature>
<dbReference type="Pfam" id="PF00415">
    <property type="entry name" value="RCC1"/>
    <property type="match status" value="2"/>
</dbReference>
<gene>
    <name evidence="6" type="ORF">PCOS0759_LOCUS4993</name>
</gene>
<feature type="domain" description="TNFR-Cys" evidence="5">
    <location>
        <begin position="687"/>
        <end position="724"/>
    </location>
</feature>
<evidence type="ECO:0000313" key="6">
    <source>
        <dbReference type="EMBL" id="CAD9081753.1"/>
    </source>
</evidence>
<dbReference type="SUPFAM" id="SSF50985">
    <property type="entry name" value="RCC1/BLIP-II"/>
    <property type="match status" value="2"/>
</dbReference>
<evidence type="ECO:0000256" key="4">
    <source>
        <dbReference type="SAM" id="SignalP"/>
    </source>
</evidence>
<dbReference type="Pfam" id="PF07699">
    <property type="entry name" value="Ephrin_rec_like"/>
    <property type="match status" value="8"/>
</dbReference>
<feature type="domain" description="TNFR-Cys" evidence="5">
    <location>
        <begin position="471"/>
        <end position="509"/>
    </location>
</feature>
<dbReference type="PANTHER" id="PTHR46967">
    <property type="entry name" value="INSULIN-LIKE GROWTH FACTOR BINDING PROTEIN,N-TERMINAL"/>
    <property type="match status" value="1"/>
</dbReference>
<feature type="compositionally biased region" description="Acidic residues" evidence="2">
    <location>
        <begin position="2055"/>
        <end position="2066"/>
    </location>
</feature>
<feature type="chain" id="PRO_5030515866" description="TNFR-Cys domain-containing protein" evidence="4">
    <location>
        <begin position="32"/>
        <end position="2192"/>
    </location>
</feature>
<dbReference type="PROSITE" id="PS50012">
    <property type="entry name" value="RCC1_3"/>
    <property type="match status" value="2"/>
</dbReference>
<feature type="region of interest" description="Disordered" evidence="2">
    <location>
        <begin position="1992"/>
        <end position="2011"/>
    </location>
</feature>
<dbReference type="SMART" id="SM00261">
    <property type="entry name" value="FU"/>
    <property type="match status" value="6"/>
</dbReference>
<keyword evidence="3" id="KW-1133">Transmembrane helix</keyword>
<dbReference type="SMART" id="SM00208">
    <property type="entry name" value="TNFR"/>
    <property type="match status" value="7"/>
</dbReference>
<dbReference type="SUPFAM" id="SSF57184">
    <property type="entry name" value="Growth factor receptor domain"/>
    <property type="match status" value="6"/>
</dbReference>
<dbReference type="CDD" id="cd00185">
    <property type="entry name" value="TNFRSF"/>
    <property type="match status" value="2"/>
</dbReference>
<sequence length="2192" mass="235949">MHGLRQCPQQHLLQVAGFFLILSMLFSLHRTSPFTTEASPIPTRLIAPDATFLSPFISMRNSTVCVSGLNNYAQMPFVSPEHNAEVIQSQMYCEHTASIYKHIYTSSFNSFILDIWGQLHVSGDCYFGQCGLGVWGVEAPATMRQVPLSARVREVCAMDQTTAIWTEQDDILTTGRNQFGQTGLGFETGPDGKELKITSFQKVYMERYLTGVTIMGIYCGQQSMYVLADKKIFSWGRNDMYQLGDGTQWNRYVPQQMSFFSDASIDMLEMSVGEHEAYALDSSGLLWAWGRGYSGQMGYFSEMGWADHNQVLPVRVSQSEGKQILSVAAGDEYLLILTTDGTIKSVGSNLYGQLAFGALGGNSISFEYVNTTYIPELIFNVYSGLQSIFLITNAGGVYGAGRGSYGIFGNPDLVDRPFAELVNLSHPIRKLSAANHMITLKGELCDQFVEGNPHTCNGHGYCGYIDGHSYCACEAGYSNQLALLNVSCVICPAGQYSVSQDDSNSITVCVKCPVNSYSTHSGASSPDSCKSCPVGYITAQEGSDDPNDCAPCDPGNYAFIGEREATCAPCPPGTWNDLYGSIGLESCTNCTAGTFQSQEGQTSNATCIPCSAGLWSDTSGASSNITCVPCPVGTYSSQLGQDSIEECILCPIATFNDVEGSTECDICPPFLVTRASGASKFTDCEFCPAGFYSNFSVETGLSACAPCPSGTYANQTDATSSDVCLRCPSGHVTSDEGNFNISSCQVCPPTTFAKSGYSSCSPCPSGTYSTSGSSVCISCPPGKVLQVPLDEVTDDLDANCGLCHAGTWTQILEGGVTICVPCKAGTYSTIVGALNDTVCQRCHSGTYSELEGRNSSSWCEPCPRGTWSNAQGANSFGTCVPCAPGYYSNVSAAVSPMTCRACPSGTWNSLYGSASIDACILCPSGTSSPLTGRNASSTCEFCPPQTYAAAASPDCSPCPLGHYTDPNINGGRGMQSIDDCIPCPSGTYFKTGNDSAFCVKCPKGTYSTTIGAFSPTTCVNCEPGSFNDIEGSDSCEYCVRGTWSAIIASDSSQKCESCPRGYFSNVTGASTPDSCQPCPSGSYQEISGSYTCSLCPAGTYSTLSASQNQTNCIECGAGYFQPSRGASSQDSCIPCPGGTYSTLRGMIAQQNCTLCAQGRFSPVIAANSEITCKDCPADTYADELGSIQCKQCPDGHLTSCENVVDSEECLSDDDRLDSISVCRPCAPGSYLTMVNGIRMCTRCQQGTYSETVGAVSNDTCINCPAGTFTSVIVFPQGGSSSLDDCSLCPAGTYNPLEGSAGSFQCLTCPPATWSPPGSPVCRLCPAGTASSSTGADGFETCGTCPPGTWSGEGFTSCISCEEGYYSTNSGATNISSCISCPIGTASSVVGSSTESNCKACQLGFYTSDRASPRCLSCPAGSFSNETGSTSCMTCPEGTFSLQSSFKCIPCNVGTYSEVTGAPSRSSCKICPLGTYNPVEGASRCIPCGSENICPEGASSLLPNLIFLRQEDQKILSPIPLTDDSVNFWLKWGTVILIAFASAVAFFLIVVCSCCSDYTEWFSLFRQSDILYNMSHENRLGTANDKSKTRMGGLCSMLVLPASLIILTIIIADAFAFNVNLMYTFKLLESASSDVETDDQVLTNDPSYGNYLASISVMGHFPKCEVIPREFSDSQAGFWIEAANIQPEVSLEDSQLETVCKLRDVWLGEQVTHCYCEVRCTKCTLMGISQTVSFGVPREFATRVGYELVVPYYSRSSEDSSMREPFLLNGTVVAEEGHIFYGVDPVNLFISVFETQYISTPNFIFKALGRSGTKRRGLTSQLLTVSSGDNPTVDEQREALKDDNTSGFHITFSIARSNLAFVQEEILLQDFIAILASISALVGAVFEVARLIMTQYEKREMNYQDFQVHFQKFKIWAKAKYKAFREPKIEKIPRNTFKEDQNPWDMKDMEHPIEPPEEEMEETISEVDDDTLSAPENSFNLIQDPWTIAEELKRSEGSNKGEPSLPESVSDDRLEMLAQSVSPEMLAYMTGGVDGSLERMKHAALDKERRKRNMTAEEDQNDDEDDLNPQQRIHSPRTFMHGSKTKVVERQAHEFSYKLPDSPSNPVSTLTPIPTSLIFEGSMRGGFTVPVSVSSPLALGMDSSTRSSHLRDFEDEHNSDDTSGDDEESSNSNNDESSYGDEETQSADDGDDW</sequence>
<feature type="repeat" description="RCC1" evidence="1">
    <location>
        <begin position="284"/>
        <end position="340"/>
    </location>
</feature>
<feature type="domain" description="TNFR-Cys" evidence="5">
    <location>
        <begin position="983"/>
        <end position="1018"/>
    </location>
</feature>
<dbReference type="SMART" id="SM01411">
    <property type="entry name" value="Ephrin_rec_like"/>
    <property type="match status" value="18"/>
</dbReference>
<feature type="domain" description="TNFR-Cys" evidence="5">
    <location>
        <begin position="763"/>
        <end position="798"/>
    </location>
</feature>
<reference evidence="6" key="1">
    <citation type="submission" date="2021-01" db="EMBL/GenBank/DDBJ databases">
        <authorList>
            <person name="Corre E."/>
            <person name="Pelletier E."/>
            <person name="Niang G."/>
            <person name="Scheremetjew M."/>
            <person name="Finn R."/>
            <person name="Kale V."/>
            <person name="Holt S."/>
            <person name="Cochrane G."/>
            <person name="Meng A."/>
            <person name="Brown T."/>
            <person name="Cohen L."/>
        </authorList>
    </citation>
    <scope>NUCLEOTIDE SEQUENCE</scope>
    <source>
        <strain evidence="6">WS</strain>
    </source>
</reference>
<dbReference type="Gene3D" id="2.130.10.30">
    <property type="entry name" value="Regulator of chromosome condensation 1/beta-lactamase-inhibitor protein II"/>
    <property type="match status" value="2"/>
</dbReference>
<feature type="compositionally biased region" description="Basic and acidic residues" evidence="2">
    <location>
        <begin position="2148"/>
        <end position="2159"/>
    </location>
</feature>
<dbReference type="EMBL" id="HBGD01006014">
    <property type="protein sequence ID" value="CAD9081753.1"/>
    <property type="molecule type" value="Transcribed_RNA"/>
</dbReference>
<feature type="compositionally biased region" description="Acidic residues" evidence="2">
    <location>
        <begin position="2177"/>
        <end position="2192"/>
    </location>
</feature>
<dbReference type="InterPro" id="IPR000408">
    <property type="entry name" value="Reg_chr_condens"/>
</dbReference>
<dbReference type="InterPro" id="IPR006212">
    <property type="entry name" value="Furin_repeat"/>
</dbReference>
<feature type="domain" description="TNFR-Cys" evidence="5">
    <location>
        <begin position="570"/>
        <end position="607"/>
    </location>
</feature>
<keyword evidence="3" id="KW-0812">Transmembrane</keyword>
<dbReference type="InterPro" id="IPR009030">
    <property type="entry name" value="Growth_fac_rcpt_cys_sf"/>
</dbReference>
<proteinExistence type="predicted"/>
<keyword evidence="3" id="KW-0472">Membrane</keyword>
<organism evidence="6">
    <name type="scientific">Percolomonas cosmopolitus</name>
    <dbReference type="NCBI Taxonomy" id="63605"/>
    <lineage>
        <taxon>Eukaryota</taxon>
        <taxon>Discoba</taxon>
        <taxon>Heterolobosea</taxon>
        <taxon>Tetramitia</taxon>
        <taxon>Eutetramitia</taxon>
        <taxon>Percolomonadidae</taxon>
        <taxon>Percolomonas</taxon>
    </lineage>
</organism>
<protein>
    <recommendedName>
        <fullName evidence="5">TNFR-Cys domain-containing protein</fullName>
    </recommendedName>
</protein>
<feature type="region of interest" description="Disordered" evidence="2">
    <location>
        <begin position="2131"/>
        <end position="2192"/>
    </location>
</feature>
<feature type="repeat" description="RCC1" evidence="1">
    <location>
        <begin position="230"/>
        <end position="283"/>
    </location>
</feature>
<dbReference type="InterPro" id="IPR001368">
    <property type="entry name" value="TNFR/NGFR_Cys_rich_reg"/>
</dbReference>
<evidence type="ECO:0000256" key="2">
    <source>
        <dbReference type="SAM" id="MobiDB-lite"/>
    </source>
</evidence>
<accession>A0A7S1PH81</accession>
<dbReference type="Gene3D" id="2.10.50.10">
    <property type="entry name" value="Tumor Necrosis Factor Receptor, subunit A, domain 2"/>
    <property type="match status" value="13"/>
</dbReference>
<feature type="transmembrane region" description="Helical" evidence="3">
    <location>
        <begin position="1528"/>
        <end position="1555"/>
    </location>
</feature>
<feature type="domain" description="TNFR-Cys" evidence="5">
    <location>
        <begin position="1288"/>
        <end position="1321"/>
    </location>
</feature>
<name>A0A7S1PH81_9EUKA</name>
<keyword evidence="4" id="KW-0732">Signal</keyword>
<feature type="domain" description="TNFR-Cys" evidence="5">
    <location>
        <begin position="1078"/>
        <end position="1112"/>
    </location>
</feature>
<dbReference type="InterPro" id="IPR011641">
    <property type="entry name" value="Tyr-kin_ephrin_A/B_rcpt-like"/>
</dbReference>
<evidence type="ECO:0000259" key="5">
    <source>
        <dbReference type="SMART" id="SM00208"/>
    </source>
</evidence>
<feature type="transmembrane region" description="Helical" evidence="3">
    <location>
        <begin position="1593"/>
        <end position="1616"/>
    </location>
</feature>
<evidence type="ECO:0000256" key="1">
    <source>
        <dbReference type="PROSITE-ProRule" id="PRU00235"/>
    </source>
</evidence>
<evidence type="ECO:0000256" key="3">
    <source>
        <dbReference type="SAM" id="Phobius"/>
    </source>
</evidence>
<dbReference type="InterPro" id="IPR009091">
    <property type="entry name" value="RCC1/BLIP-II"/>
</dbReference>
<feature type="region of interest" description="Disordered" evidence="2">
    <location>
        <begin position="2044"/>
        <end position="2083"/>
    </location>
</feature>